<protein>
    <submittedName>
        <fullName evidence="1">Thiol-disulfide oxidoreductase</fullName>
    </submittedName>
</protein>
<dbReference type="EMBL" id="JTJJ01000165">
    <property type="protein sequence ID" value="KHJ65105.1"/>
    <property type="molecule type" value="Genomic_DNA"/>
</dbReference>
<proteinExistence type="predicted"/>
<dbReference type="GO" id="GO:0015035">
    <property type="term" value="F:protein-disulfide reductase activity"/>
    <property type="evidence" value="ECO:0007669"/>
    <property type="project" value="InterPro"/>
</dbReference>
<dbReference type="PANTHER" id="PTHR33639:SF2">
    <property type="entry name" value="DUF393 DOMAIN-CONTAINING PROTEIN"/>
    <property type="match status" value="1"/>
</dbReference>
<dbReference type="InterPro" id="IPR007263">
    <property type="entry name" value="DCC1-like"/>
</dbReference>
<organism evidence="1 2">
    <name type="scientific">Pantoea rodasii</name>
    <dbReference type="NCBI Taxonomy" id="1076549"/>
    <lineage>
        <taxon>Bacteria</taxon>
        <taxon>Pseudomonadati</taxon>
        <taxon>Pseudomonadota</taxon>
        <taxon>Gammaproteobacteria</taxon>
        <taxon>Enterobacterales</taxon>
        <taxon>Erwiniaceae</taxon>
        <taxon>Pantoea</taxon>
    </lineage>
</organism>
<evidence type="ECO:0000313" key="1">
    <source>
        <dbReference type="EMBL" id="KHJ65105.1"/>
    </source>
</evidence>
<evidence type="ECO:0000313" key="2">
    <source>
        <dbReference type="Proteomes" id="UP000030853"/>
    </source>
</evidence>
<dbReference type="InterPro" id="IPR052927">
    <property type="entry name" value="DCC_oxidoreductase"/>
</dbReference>
<sequence>MSQPVLNLIPGSQVVIYDGTCKLCNAWVRFLLSHRLPPHVRLAPVQSQAGRVLLEHIGLSADSIHTIVLFDGQQHWIRSQAIFRIIRFLPGPWRALAILRFLPLAVTDRLYDLVARNRYRLFGRYDCVRSPEPDRPERFLSQ</sequence>
<dbReference type="AlphaFoldDB" id="A0A0B1R1Y8"/>
<name>A0A0B1R1Y8_9GAMM</name>
<accession>A0A0B1R1Y8</accession>
<gene>
    <name evidence="1" type="ORF">QU24_26365</name>
</gene>
<dbReference type="RefSeq" id="WP_039337298.1">
    <property type="nucleotide sequence ID" value="NZ_JTJJ01000165.1"/>
</dbReference>
<comment type="caution">
    <text evidence="1">The sequence shown here is derived from an EMBL/GenBank/DDBJ whole genome shotgun (WGS) entry which is preliminary data.</text>
</comment>
<dbReference type="PANTHER" id="PTHR33639">
    <property type="entry name" value="THIOL-DISULFIDE OXIDOREDUCTASE DCC"/>
    <property type="match status" value="1"/>
</dbReference>
<dbReference type="Proteomes" id="UP000030853">
    <property type="component" value="Unassembled WGS sequence"/>
</dbReference>
<reference evidence="1 2" key="1">
    <citation type="submission" date="2014-11" db="EMBL/GenBank/DDBJ databases">
        <title>Genome sequencing of Pantoea rodasii ND03.</title>
        <authorList>
            <person name="Muhamad Yunos N.Y."/>
            <person name="Chan K.-G."/>
        </authorList>
    </citation>
    <scope>NUCLEOTIDE SEQUENCE [LARGE SCALE GENOMIC DNA]</scope>
    <source>
        <strain evidence="1 2">ND03</strain>
    </source>
</reference>
<dbReference type="Pfam" id="PF04134">
    <property type="entry name" value="DCC1-like"/>
    <property type="match status" value="1"/>
</dbReference>